<keyword evidence="7 8" id="KW-0464">Manganese</keyword>
<feature type="transmembrane region" description="Helical" evidence="8">
    <location>
        <begin position="118"/>
        <end position="139"/>
    </location>
</feature>
<comment type="function">
    <text evidence="8">Probably functions as a manganese efflux pump.</text>
</comment>
<feature type="transmembrane region" description="Helical" evidence="8">
    <location>
        <begin position="66"/>
        <end position="84"/>
    </location>
</feature>
<evidence type="ECO:0000256" key="6">
    <source>
        <dbReference type="ARBA" id="ARBA00023136"/>
    </source>
</evidence>
<evidence type="ECO:0000256" key="1">
    <source>
        <dbReference type="ARBA" id="ARBA00022448"/>
    </source>
</evidence>
<keyword evidence="2 8" id="KW-1003">Cell membrane</keyword>
<dbReference type="HAMAP" id="MF_01521">
    <property type="entry name" value="MntP_pump"/>
    <property type="match status" value="1"/>
</dbReference>
<evidence type="ECO:0000313" key="10">
    <source>
        <dbReference type="Proteomes" id="UP000183954"/>
    </source>
</evidence>
<keyword evidence="1 8" id="KW-0813">Transport</keyword>
<keyword evidence="4 8" id="KW-1133">Transmembrane helix</keyword>
<dbReference type="GO" id="GO:0005384">
    <property type="term" value="F:manganese ion transmembrane transporter activity"/>
    <property type="evidence" value="ECO:0007669"/>
    <property type="project" value="UniProtKB-UniRule"/>
</dbReference>
<accession>A0A1M5R1L1</accession>
<evidence type="ECO:0000256" key="4">
    <source>
        <dbReference type="ARBA" id="ARBA00022989"/>
    </source>
</evidence>
<protein>
    <recommendedName>
        <fullName evidence="8">Putative manganese efflux pump MntP</fullName>
    </recommendedName>
</protein>
<dbReference type="STRING" id="1121420.SAMN02746098_00433"/>
<dbReference type="GO" id="GO:0005886">
    <property type="term" value="C:plasma membrane"/>
    <property type="evidence" value="ECO:0007669"/>
    <property type="project" value="UniProtKB-SubCell"/>
</dbReference>
<dbReference type="OrthoDB" id="1679700at2"/>
<dbReference type="InterPro" id="IPR003810">
    <property type="entry name" value="Mntp/YtaF"/>
</dbReference>
<dbReference type="AlphaFoldDB" id="A0A1M5R1L1"/>
<feature type="transmembrane region" description="Helical" evidence="8">
    <location>
        <begin position="39"/>
        <end position="60"/>
    </location>
</feature>
<feature type="transmembrane region" description="Helical" evidence="8">
    <location>
        <begin position="6"/>
        <end position="27"/>
    </location>
</feature>
<evidence type="ECO:0000313" key="9">
    <source>
        <dbReference type="EMBL" id="SHH20274.1"/>
    </source>
</evidence>
<dbReference type="InterPro" id="IPR022929">
    <property type="entry name" value="Put_MntP"/>
</dbReference>
<keyword evidence="5 8" id="KW-0406">Ion transport</keyword>
<evidence type="ECO:0000256" key="8">
    <source>
        <dbReference type="HAMAP-Rule" id="MF_01521"/>
    </source>
</evidence>
<name>A0A1M5R1L1_9FIRM</name>
<comment type="similarity">
    <text evidence="8">Belongs to the MntP (TC 9.B.29) family.</text>
</comment>
<dbReference type="PANTHER" id="PTHR35529:SF1">
    <property type="entry name" value="MANGANESE EFFLUX PUMP MNTP-RELATED"/>
    <property type="match status" value="1"/>
</dbReference>
<evidence type="ECO:0000256" key="3">
    <source>
        <dbReference type="ARBA" id="ARBA00022692"/>
    </source>
</evidence>
<dbReference type="Pfam" id="PF02659">
    <property type="entry name" value="Mntp"/>
    <property type="match status" value="1"/>
</dbReference>
<dbReference type="EMBL" id="FQXJ01000003">
    <property type="protein sequence ID" value="SHH20274.1"/>
    <property type="molecule type" value="Genomic_DNA"/>
</dbReference>
<dbReference type="RefSeq" id="WP_073027495.1">
    <property type="nucleotide sequence ID" value="NZ_FQXJ01000003.1"/>
</dbReference>
<evidence type="ECO:0000256" key="2">
    <source>
        <dbReference type="ARBA" id="ARBA00022475"/>
    </source>
</evidence>
<keyword evidence="6 8" id="KW-0472">Membrane</keyword>
<dbReference type="PANTHER" id="PTHR35529">
    <property type="entry name" value="MANGANESE EFFLUX PUMP MNTP-RELATED"/>
    <property type="match status" value="1"/>
</dbReference>
<feature type="transmembrane region" description="Helical" evidence="8">
    <location>
        <begin position="145"/>
        <end position="166"/>
    </location>
</feature>
<reference evidence="10" key="1">
    <citation type="submission" date="2016-11" db="EMBL/GenBank/DDBJ databases">
        <authorList>
            <person name="Varghese N."/>
            <person name="Submissions S."/>
        </authorList>
    </citation>
    <scope>NUCLEOTIDE SEQUENCE [LARGE SCALE GENOMIC DNA]</scope>
    <source>
        <strain evidence="10">DSM 15449</strain>
    </source>
</reference>
<gene>
    <name evidence="8" type="primary">mntP</name>
    <name evidence="9" type="ORF">SAMN02746098_00433</name>
</gene>
<evidence type="ECO:0000256" key="7">
    <source>
        <dbReference type="ARBA" id="ARBA00023211"/>
    </source>
</evidence>
<dbReference type="Proteomes" id="UP000183954">
    <property type="component" value="Unassembled WGS sequence"/>
</dbReference>
<organism evidence="9 10">
    <name type="scientific">Desulfosporosinus lacus DSM 15449</name>
    <dbReference type="NCBI Taxonomy" id="1121420"/>
    <lineage>
        <taxon>Bacteria</taxon>
        <taxon>Bacillati</taxon>
        <taxon>Bacillota</taxon>
        <taxon>Clostridia</taxon>
        <taxon>Eubacteriales</taxon>
        <taxon>Desulfitobacteriaceae</taxon>
        <taxon>Desulfosporosinus</taxon>
    </lineage>
</organism>
<keyword evidence="3 8" id="KW-0812">Transmembrane</keyword>
<keyword evidence="10" id="KW-1185">Reference proteome</keyword>
<sequence length="195" mass="20455">MNLVWVVAVATALGADAFSLALAIGLAGIRKSMMVRLSLVVAIFHVFMPLSGMILGQALGSILGQFASLLGALVLIGLGGRMLYKVYRPTKQSFPFGEAREALFQKNNNTGNSTLKGYGIYVLAASVSLDALSVGFSLGTIRADIFMTVMIIGMIAGLMTGMGLVLGRIMGTRLGEKAELFGGLALLLIGIKLLL</sequence>
<comment type="subcellular location">
    <subcellularLocation>
        <location evidence="8">Cell membrane</location>
        <topology evidence="8">Multi-pass membrane protein</topology>
    </subcellularLocation>
</comment>
<evidence type="ECO:0000256" key="5">
    <source>
        <dbReference type="ARBA" id="ARBA00023065"/>
    </source>
</evidence>
<proteinExistence type="inferred from homology"/>